<protein>
    <recommendedName>
        <fullName evidence="2">HMA domain-containing protein</fullName>
    </recommendedName>
</protein>
<dbReference type="Proteomes" id="UP000815325">
    <property type="component" value="Unassembled WGS sequence"/>
</dbReference>
<accession>A0ABQ7H1M3</accession>
<evidence type="ECO:0000313" key="4">
    <source>
        <dbReference type="Proteomes" id="UP000815325"/>
    </source>
</evidence>
<feature type="domain" description="HMA" evidence="2">
    <location>
        <begin position="83"/>
        <end position="154"/>
    </location>
</feature>
<comment type="caution">
    <text evidence="3">The sequence shown here is derived from an EMBL/GenBank/DDBJ whole genome shotgun (WGS) entry which is preliminary data.</text>
</comment>
<reference evidence="3" key="1">
    <citation type="submission" date="2017-08" db="EMBL/GenBank/DDBJ databases">
        <authorList>
            <person name="Polle J.E."/>
            <person name="Barry K."/>
            <person name="Cushman J."/>
            <person name="Schmutz J."/>
            <person name="Tran D."/>
            <person name="Hathwaick L.T."/>
            <person name="Yim W.C."/>
            <person name="Jenkins J."/>
            <person name="Mckie-Krisberg Z.M."/>
            <person name="Prochnik S."/>
            <person name="Lindquist E."/>
            <person name="Dockter R.B."/>
            <person name="Adam C."/>
            <person name="Molina H."/>
            <person name="Bunkerborg J."/>
            <person name="Jin E."/>
            <person name="Buchheim M."/>
            <person name="Magnuson J."/>
        </authorList>
    </citation>
    <scope>NUCLEOTIDE SEQUENCE</scope>
    <source>
        <strain evidence="3">CCAP 19/18</strain>
    </source>
</reference>
<organism evidence="3 4">
    <name type="scientific">Dunaliella salina</name>
    <name type="common">Green alga</name>
    <name type="synonym">Protococcus salinus</name>
    <dbReference type="NCBI Taxonomy" id="3046"/>
    <lineage>
        <taxon>Eukaryota</taxon>
        <taxon>Viridiplantae</taxon>
        <taxon>Chlorophyta</taxon>
        <taxon>core chlorophytes</taxon>
        <taxon>Chlorophyceae</taxon>
        <taxon>CS clade</taxon>
        <taxon>Chlamydomonadales</taxon>
        <taxon>Dunaliellaceae</taxon>
        <taxon>Dunaliella</taxon>
    </lineage>
</organism>
<dbReference type="PROSITE" id="PS01047">
    <property type="entry name" value="HMA_1"/>
    <property type="match status" value="1"/>
</dbReference>
<keyword evidence="4" id="KW-1185">Reference proteome</keyword>
<evidence type="ECO:0000256" key="1">
    <source>
        <dbReference type="ARBA" id="ARBA00022723"/>
    </source>
</evidence>
<evidence type="ECO:0000313" key="3">
    <source>
        <dbReference type="EMBL" id="KAF5840761.1"/>
    </source>
</evidence>
<proteinExistence type="predicted"/>
<dbReference type="InterPro" id="IPR006121">
    <property type="entry name" value="HMA_dom"/>
</dbReference>
<dbReference type="Gene3D" id="3.30.70.100">
    <property type="match status" value="1"/>
</dbReference>
<dbReference type="Pfam" id="PF00403">
    <property type="entry name" value="HMA"/>
    <property type="match status" value="1"/>
</dbReference>
<dbReference type="PROSITE" id="PS50846">
    <property type="entry name" value="HMA_2"/>
    <property type="match status" value="1"/>
</dbReference>
<dbReference type="CDD" id="cd00371">
    <property type="entry name" value="HMA"/>
    <property type="match status" value="1"/>
</dbReference>
<name>A0ABQ7H1M3_DUNSA</name>
<gene>
    <name evidence="3" type="ORF">DUNSADRAFT_15619</name>
</gene>
<dbReference type="InterPro" id="IPR036163">
    <property type="entry name" value="HMA_dom_sf"/>
</dbReference>
<evidence type="ECO:0000259" key="2">
    <source>
        <dbReference type="PROSITE" id="PS50846"/>
    </source>
</evidence>
<dbReference type="EMBL" id="MU069504">
    <property type="protein sequence ID" value="KAF5840761.1"/>
    <property type="molecule type" value="Genomic_DNA"/>
</dbReference>
<dbReference type="InterPro" id="IPR017969">
    <property type="entry name" value="Heavy-metal-associated_CS"/>
</dbReference>
<dbReference type="SUPFAM" id="SSF55008">
    <property type="entry name" value="HMA, heavy metal-associated domain"/>
    <property type="match status" value="1"/>
</dbReference>
<sequence length="160" mass="16979">MAVQSGVFRRQCIPLIKGVVCRAVPRPATLSKPFASQRLRTSASGSTNPLLTEKSRLAQTRFPERKGVQVCATPSPEQETDNVEIGLKVGGMMCEGCTSRVTEALQKCESVARVEVSLEKGSAAVWVQSPSQPEALSLAPKLAEAVKAIGFEAAPQVDGV</sequence>
<keyword evidence="1" id="KW-0479">Metal-binding</keyword>